<evidence type="ECO:0000313" key="3">
    <source>
        <dbReference type="Proteomes" id="UP000190065"/>
    </source>
</evidence>
<dbReference type="Proteomes" id="UP000190065">
    <property type="component" value="Unassembled WGS sequence"/>
</dbReference>
<sequence>MKVKTIKAVEAYRALKVLKVSGMSDEAMLAVWKNLKALRPISETYDKDIEEVRATLQDEEFEKMQQRVKEAQELERKVKEEVRDMTEAEKREIAEINTWFAAWNKKGEEYFKSLAEKEVEVKIDSLDAAELLKAYKGSERTFEDAEKLDWLTK</sequence>
<dbReference type="STRING" id="28136.SAMN02745202_02010"/>
<evidence type="ECO:0000256" key="1">
    <source>
        <dbReference type="SAM" id="Coils"/>
    </source>
</evidence>
<proteinExistence type="predicted"/>
<accession>A0A1T4QXW4</accession>
<dbReference type="EMBL" id="FUXK01000026">
    <property type="protein sequence ID" value="SKA08629.1"/>
    <property type="molecule type" value="Genomic_DNA"/>
</dbReference>
<keyword evidence="1" id="KW-0175">Coiled coil</keyword>
<protein>
    <submittedName>
        <fullName evidence="2">Uncharacterized protein</fullName>
    </submittedName>
</protein>
<organism evidence="2 3">
    <name type="scientific">Segatella oulorum</name>
    <dbReference type="NCBI Taxonomy" id="28136"/>
    <lineage>
        <taxon>Bacteria</taxon>
        <taxon>Pseudomonadati</taxon>
        <taxon>Bacteroidota</taxon>
        <taxon>Bacteroidia</taxon>
        <taxon>Bacteroidales</taxon>
        <taxon>Prevotellaceae</taxon>
        <taxon>Segatella</taxon>
    </lineage>
</organism>
<name>A0A1T4QXW4_9BACT</name>
<gene>
    <name evidence="2" type="ORF">SAMN02745202_02010</name>
</gene>
<dbReference type="AlphaFoldDB" id="A0A1T4QXW4"/>
<dbReference type="RefSeq" id="WP_078805783.1">
    <property type="nucleotide sequence ID" value="NZ_FUXK01000026.1"/>
</dbReference>
<reference evidence="2 3" key="1">
    <citation type="submission" date="2017-02" db="EMBL/GenBank/DDBJ databases">
        <authorList>
            <person name="Peterson S.W."/>
        </authorList>
    </citation>
    <scope>NUCLEOTIDE SEQUENCE [LARGE SCALE GENOMIC DNA]</scope>
    <source>
        <strain evidence="2 3">ATCC 43324</strain>
    </source>
</reference>
<feature type="coiled-coil region" evidence="1">
    <location>
        <begin position="54"/>
        <end position="91"/>
    </location>
</feature>
<evidence type="ECO:0000313" key="2">
    <source>
        <dbReference type="EMBL" id="SKA08629.1"/>
    </source>
</evidence>